<comment type="caution">
    <text evidence="2">The sequence shown here is derived from an EMBL/GenBank/DDBJ whole genome shotgun (WGS) entry which is preliminary data.</text>
</comment>
<evidence type="ECO:0000256" key="1">
    <source>
        <dbReference type="SAM" id="Phobius"/>
    </source>
</evidence>
<feature type="transmembrane region" description="Helical" evidence="1">
    <location>
        <begin position="72"/>
        <end position="91"/>
    </location>
</feature>
<keyword evidence="1" id="KW-0812">Transmembrane</keyword>
<reference evidence="3" key="1">
    <citation type="journal article" date="2019" name="Int. J. Syst. Evol. Microbiol.">
        <title>The Global Catalogue of Microorganisms (GCM) 10K type strain sequencing project: providing services to taxonomists for standard genome sequencing and annotation.</title>
        <authorList>
            <consortium name="The Broad Institute Genomics Platform"/>
            <consortium name="The Broad Institute Genome Sequencing Center for Infectious Disease"/>
            <person name="Wu L."/>
            <person name="Ma J."/>
        </authorList>
    </citation>
    <scope>NUCLEOTIDE SEQUENCE [LARGE SCALE GENOMIC DNA]</scope>
    <source>
        <strain evidence="3">JCM 17069</strain>
    </source>
</reference>
<dbReference type="Proteomes" id="UP001500367">
    <property type="component" value="Unassembled WGS sequence"/>
</dbReference>
<proteinExistence type="predicted"/>
<organism evidence="2 3">
    <name type="scientific">Flavobacterium cheonanense</name>
    <dbReference type="NCBI Taxonomy" id="706183"/>
    <lineage>
        <taxon>Bacteria</taxon>
        <taxon>Pseudomonadati</taxon>
        <taxon>Bacteroidota</taxon>
        <taxon>Flavobacteriia</taxon>
        <taxon>Flavobacteriales</taxon>
        <taxon>Flavobacteriaceae</taxon>
        <taxon>Flavobacterium</taxon>
    </lineage>
</organism>
<feature type="transmembrane region" description="Helical" evidence="1">
    <location>
        <begin position="36"/>
        <end position="60"/>
    </location>
</feature>
<dbReference type="EMBL" id="BAABCT010000002">
    <property type="protein sequence ID" value="GAA4067617.1"/>
    <property type="molecule type" value="Genomic_DNA"/>
</dbReference>
<keyword evidence="1" id="KW-0472">Membrane</keyword>
<accession>A0ABP7VHZ3</accession>
<evidence type="ECO:0000313" key="2">
    <source>
        <dbReference type="EMBL" id="GAA4067617.1"/>
    </source>
</evidence>
<keyword evidence="1" id="KW-1133">Transmembrane helix</keyword>
<protein>
    <submittedName>
        <fullName evidence="2">Uncharacterized protein</fullName>
    </submittedName>
</protein>
<sequence>MLRMDKEIAKIILILFFGFLTPIMMLFVPVEGGGVSLIFVLTVPILIGISILFSIIYFYLDKWEFTLERKKLILLFFCATLIALALMVYPYRQY</sequence>
<evidence type="ECO:0000313" key="3">
    <source>
        <dbReference type="Proteomes" id="UP001500367"/>
    </source>
</evidence>
<keyword evidence="3" id="KW-1185">Reference proteome</keyword>
<gene>
    <name evidence="2" type="ORF">GCM10022389_10890</name>
</gene>
<feature type="transmembrane region" description="Helical" evidence="1">
    <location>
        <begin position="12"/>
        <end position="30"/>
    </location>
</feature>
<name>A0ABP7VHZ3_9FLAO</name>